<name>A0ABU5NDI2_9RICK</name>
<comment type="caution">
    <text evidence="1">The sequence shown here is derived from an EMBL/GenBank/DDBJ whole genome shotgun (WGS) entry which is preliminary data.</text>
</comment>
<gene>
    <name evidence="1" type="ORF">Megvenef_01184</name>
</gene>
<evidence type="ECO:0000313" key="2">
    <source>
        <dbReference type="Proteomes" id="UP001291687"/>
    </source>
</evidence>
<sequence length="49" mass="5577">MIDDLQKIAKRIIRMIEAGETGQDVFARDAGTLAELILNIEELTTKRFK</sequence>
<proteinExistence type="predicted"/>
<accession>A0ABU5NDI2</accession>
<dbReference type="RefSeq" id="WP_322777115.1">
    <property type="nucleotide sequence ID" value="NZ_JARJFB010000095.1"/>
</dbReference>
<keyword evidence="2" id="KW-1185">Reference proteome</keyword>
<dbReference type="EMBL" id="JARJFB010000095">
    <property type="protein sequence ID" value="MEA0971211.1"/>
    <property type="molecule type" value="Genomic_DNA"/>
</dbReference>
<organism evidence="1 2">
    <name type="scientific">Candidatus Megaera venefica</name>
    <dbReference type="NCBI Taxonomy" id="2055910"/>
    <lineage>
        <taxon>Bacteria</taxon>
        <taxon>Pseudomonadati</taxon>
        <taxon>Pseudomonadota</taxon>
        <taxon>Alphaproteobacteria</taxon>
        <taxon>Rickettsiales</taxon>
        <taxon>Rickettsiaceae</taxon>
        <taxon>Candidatus Megaera</taxon>
    </lineage>
</organism>
<reference evidence="1 2" key="1">
    <citation type="submission" date="2023-03" db="EMBL/GenBank/DDBJ databases">
        <title>Host association and intracellularity evolved multiple times independently in the Rickettsiales.</title>
        <authorList>
            <person name="Castelli M."/>
            <person name="Nardi T."/>
            <person name="Gammuto L."/>
            <person name="Bellinzona G."/>
            <person name="Sabaneyeva E."/>
            <person name="Potekhin A."/>
            <person name="Serra V."/>
            <person name="Petroni G."/>
            <person name="Sassera D."/>
        </authorList>
    </citation>
    <scope>NUCLEOTIDE SEQUENCE [LARGE SCALE GENOMIC DNA]</scope>
    <source>
        <strain evidence="1 2">Sr 2-6</strain>
    </source>
</reference>
<evidence type="ECO:0000313" key="1">
    <source>
        <dbReference type="EMBL" id="MEA0971211.1"/>
    </source>
</evidence>
<protein>
    <submittedName>
        <fullName evidence="1">Uncharacterized protein</fullName>
    </submittedName>
</protein>
<dbReference type="Proteomes" id="UP001291687">
    <property type="component" value="Unassembled WGS sequence"/>
</dbReference>